<accession>A0ABS7Y9V8</accession>
<feature type="chain" id="PRO_5046230019" evidence="2">
    <location>
        <begin position="28"/>
        <end position="292"/>
    </location>
</feature>
<dbReference type="Gene3D" id="3.40.190.10">
    <property type="entry name" value="Periplasmic binding protein-like II"/>
    <property type="match status" value="2"/>
</dbReference>
<sequence length="292" mass="31563">MRRFLSLAPAALAALVALAAPSAPALAAPGERVTLCFERQEVRPWRSLDGGGLNFELLAEVARRTGVSFDYQSMPWKRCLEQLKANQVGGAFAVSFNPERMALGAYPGVSPGARDPQADPSKRMHVDTYVLVRRRGSRLEWDGKRFRHLDGRIGVQLGYSVGDFLRAQGVAVDEGSQRADELARKLTAGRLAGAALGGGDSARLMRGPFGAQLEVVPVPLVEKNYYLVLSRALATRQPQLATRLWDAIEQVRTSPSYRRREQQALGGREAASMPHAGAGAGLPADGGRHGLR</sequence>
<evidence type="ECO:0000256" key="1">
    <source>
        <dbReference type="SAM" id="MobiDB-lite"/>
    </source>
</evidence>
<protein>
    <submittedName>
        <fullName evidence="3">Transporter substrate-binding domain-containing protein</fullName>
    </submittedName>
</protein>
<dbReference type="Proteomes" id="UP001198602">
    <property type="component" value="Unassembled WGS sequence"/>
</dbReference>
<keyword evidence="2" id="KW-0732">Signal</keyword>
<comment type="caution">
    <text evidence="3">The sequence shown here is derived from an EMBL/GenBank/DDBJ whole genome shotgun (WGS) entry which is preliminary data.</text>
</comment>
<gene>
    <name evidence="3" type="ORF">LE190_11215</name>
</gene>
<feature type="signal peptide" evidence="2">
    <location>
        <begin position="1"/>
        <end position="27"/>
    </location>
</feature>
<feature type="region of interest" description="Disordered" evidence="1">
    <location>
        <begin position="256"/>
        <end position="292"/>
    </location>
</feature>
<organism evidence="3 4">
    <name type="scientific">Massilia hydrophila</name>
    <dbReference type="NCBI Taxonomy" id="3044279"/>
    <lineage>
        <taxon>Bacteria</taxon>
        <taxon>Pseudomonadati</taxon>
        <taxon>Pseudomonadota</taxon>
        <taxon>Betaproteobacteria</taxon>
        <taxon>Burkholderiales</taxon>
        <taxon>Oxalobacteraceae</taxon>
        <taxon>Telluria group</taxon>
        <taxon>Massilia</taxon>
    </lineage>
</organism>
<dbReference type="EMBL" id="JAHYBX010000003">
    <property type="protein sequence ID" value="MCA1856485.1"/>
    <property type="molecule type" value="Genomic_DNA"/>
</dbReference>
<dbReference type="SUPFAM" id="SSF53850">
    <property type="entry name" value="Periplasmic binding protein-like II"/>
    <property type="match status" value="1"/>
</dbReference>
<evidence type="ECO:0000313" key="3">
    <source>
        <dbReference type="EMBL" id="MCA1856485.1"/>
    </source>
</evidence>
<reference evidence="3 4" key="1">
    <citation type="submission" date="2021-07" db="EMBL/GenBank/DDBJ databases">
        <title>Characterization of Violacein-producing bacteria and related species.</title>
        <authorList>
            <person name="Wilson H.S."/>
            <person name="De Leon M.E."/>
        </authorList>
    </citation>
    <scope>NUCLEOTIDE SEQUENCE [LARGE SCALE GENOMIC DNA]</scope>
    <source>
        <strain evidence="3 4">HSC-2F05</strain>
    </source>
</reference>
<proteinExistence type="predicted"/>
<name>A0ABS7Y9V8_9BURK</name>
<keyword evidence="4" id="KW-1185">Reference proteome</keyword>
<evidence type="ECO:0000313" key="4">
    <source>
        <dbReference type="Proteomes" id="UP001198602"/>
    </source>
</evidence>
<evidence type="ECO:0000256" key="2">
    <source>
        <dbReference type="SAM" id="SignalP"/>
    </source>
</evidence>